<evidence type="ECO:0000256" key="1">
    <source>
        <dbReference type="SAM" id="MobiDB-lite"/>
    </source>
</evidence>
<dbReference type="AlphaFoldDB" id="B0XD32"/>
<dbReference type="VEuPathDB" id="VectorBase:CQUJHB008073"/>
<dbReference type="EMBL" id="DS232736">
    <property type="protein sequence ID" value="EDS45267.1"/>
    <property type="molecule type" value="Genomic_DNA"/>
</dbReference>
<evidence type="ECO:0000313" key="3">
    <source>
        <dbReference type="EnsemblMetazoa" id="CPIJ017467-PA"/>
    </source>
</evidence>
<accession>B0XD32</accession>
<organism>
    <name type="scientific">Culex quinquefasciatus</name>
    <name type="common">Southern house mosquito</name>
    <name type="synonym">Culex pungens</name>
    <dbReference type="NCBI Taxonomy" id="7176"/>
    <lineage>
        <taxon>Eukaryota</taxon>
        <taxon>Metazoa</taxon>
        <taxon>Ecdysozoa</taxon>
        <taxon>Arthropoda</taxon>
        <taxon>Hexapoda</taxon>
        <taxon>Insecta</taxon>
        <taxon>Pterygota</taxon>
        <taxon>Neoptera</taxon>
        <taxon>Endopterygota</taxon>
        <taxon>Diptera</taxon>
        <taxon>Nematocera</taxon>
        <taxon>Culicoidea</taxon>
        <taxon>Culicidae</taxon>
        <taxon>Culicinae</taxon>
        <taxon>Culicini</taxon>
        <taxon>Culex</taxon>
        <taxon>Culex</taxon>
    </lineage>
</organism>
<keyword evidence="4" id="KW-1185">Reference proteome</keyword>
<dbReference type="HOGENOM" id="CLU_522021_0_0_1"/>
<feature type="region of interest" description="Disordered" evidence="1">
    <location>
        <begin position="499"/>
        <end position="522"/>
    </location>
</feature>
<dbReference type="InParanoid" id="B0XD32"/>
<feature type="region of interest" description="Disordered" evidence="1">
    <location>
        <begin position="412"/>
        <end position="459"/>
    </location>
</feature>
<dbReference type="Pfam" id="PF14223">
    <property type="entry name" value="Retrotran_gag_2"/>
    <property type="match status" value="1"/>
</dbReference>
<dbReference type="VEuPathDB" id="VectorBase:CQUJHB015581"/>
<dbReference type="VEuPathDB" id="VectorBase:CPIJ017467"/>
<sequence>MDRIEVVKLNGTNYCSWKRKVEFLLIRDDLWRYVVGTKPVPWRAAVGSGSNGAAGADQVVLNAAEIEAWDNGDQRARATIGLLMEDTQSLIKNATTAKLCWNALKDLFETSKVALLKRLCGMQYSELLRRSASEAAPCSTSLAFVCVALSGARAVAWQESEVENKLKQAGARAQLGTRIRSSCEKTPKLEDIQQHVQQMEVIFERLAMAGQELDEDLCVAMILRSCQARSDEELTLKQVDEVAKSGTRGAGESVLKVDHQKRKKVLICYFCKKPGPKEKFCRAKNAVKVDEKTREMLEQTKLVKFLKMGMLLPKKRLQASSAKAASAKIEFGAANSAGNVDRGMKTPAKVAPVPAPVAGPSVSEMSMDQIKAKLSRSADLAEDFAEQAAEWVRQAQDDKDKMENVRLETRKSRFRRARGRRHAEAPGHVDEPHQAALESYPGDDQPDQGPGLPAVPNAGGFGPSGAAAVVQVPLSGRAVQKQITFRKLKPAVQRMARKNFYENRLAQNNTDDTTRHSVENPN</sequence>
<dbReference type="STRING" id="7176.B0XD32"/>
<gene>
    <name evidence="3" type="primary">6051062</name>
    <name evidence="2" type="ORF">CpipJ_CPIJ017467</name>
</gene>
<feature type="compositionally biased region" description="Basic and acidic residues" evidence="1">
    <location>
        <begin position="512"/>
        <end position="522"/>
    </location>
</feature>
<dbReference type="Proteomes" id="UP000002320">
    <property type="component" value="Unassembled WGS sequence"/>
</dbReference>
<proteinExistence type="predicted"/>
<name>B0XD32_CULQU</name>
<protein>
    <submittedName>
        <fullName evidence="2 3">DNA replication factor Cdt1</fullName>
    </submittedName>
</protein>
<reference evidence="2" key="1">
    <citation type="submission" date="2007-03" db="EMBL/GenBank/DDBJ databases">
        <title>Annotation of Culex pipiens quinquefasciatus.</title>
        <authorList>
            <consortium name="The Broad Institute Genome Sequencing Platform"/>
            <person name="Atkinson P.W."/>
            <person name="Hemingway J."/>
            <person name="Christensen B.M."/>
            <person name="Higgs S."/>
            <person name="Kodira C."/>
            <person name="Hannick L."/>
            <person name="Megy K."/>
            <person name="O'Leary S."/>
            <person name="Pearson M."/>
            <person name="Haas B.J."/>
            <person name="Mauceli E."/>
            <person name="Wortman J.R."/>
            <person name="Lee N.H."/>
            <person name="Guigo R."/>
            <person name="Stanke M."/>
            <person name="Alvarado L."/>
            <person name="Amedeo P."/>
            <person name="Antoine C.H."/>
            <person name="Arensburger P."/>
            <person name="Bidwell S.L."/>
            <person name="Crawford M."/>
            <person name="Camaro F."/>
            <person name="Devon K."/>
            <person name="Engels R."/>
            <person name="Hammond M."/>
            <person name="Howarth C."/>
            <person name="Koehrsen M."/>
            <person name="Lawson D."/>
            <person name="Montgomery P."/>
            <person name="Nene V."/>
            <person name="Nusbaum C."/>
            <person name="Puiu D."/>
            <person name="Romero-Severson J."/>
            <person name="Severson D.W."/>
            <person name="Shumway M."/>
            <person name="Sisk P."/>
            <person name="Stolte C."/>
            <person name="Zeng Q."/>
            <person name="Eisenstadt E."/>
            <person name="Fraser-Liggett C."/>
            <person name="Strausberg R."/>
            <person name="Galagan J."/>
            <person name="Birren B."/>
            <person name="Collins F.H."/>
        </authorList>
    </citation>
    <scope>NUCLEOTIDE SEQUENCE [LARGE SCALE GENOMIC DNA]</scope>
    <source>
        <strain evidence="2">JHB</strain>
    </source>
</reference>
<reference evidence="3" key="2">
    <citation type="submission" date="2021-02" db="UniProtKB">
        <authorList>
            <consortium name="EnsemblMetazoa"/>
        </authorList>
    </citation>
    <scope>IDENTIFICATION</scope>
    <source>
        <strain evidence="3">JHB</strain>
    </source>
</reference>
<dbReference type="OrthoDB" id="7764212at2759"/>
<evidence type="ECO:0000313" key="2">
    <source>
        <dbReference type="EMBL" id="EDS45267.1"/>
    </source>
</evidence>
<dbReference type="EnsemblMetazoa" id="CPIJ017467-RA">
    <property type="protein sequence ID" value="CPIJ017467-PA"/>
    <property type="gene ID" value="CPIJ017467"/>
</dbReference>
<feature type="compositionally biased region" description="Basic and acidic residues" evidence="1">
    <location>
        <begin position="422"/>
        <end position="433"/>
    </location>
</feature>
<evidence type="ECO:0000313" key="4">
    <source>
        <dbReference type="Proteomes" id="UP000002320"/>
    </source>
</evidence>
<dbReference type="KEGG" id="cqu:CpipJ_CPIJ017467"/>
<feature type="compositionally biased region" description="Basic residues" evidence="1">
    <location>
        <begin position="412"/>
        <end position="421"/>
    </location>
</feature>
<dbReference type="eggNOG" id="KOG4762">
    <property type="taxonomic scope" value="Eukaryota"/>
</dbReference>